<name>A0A2C8FB18_9BACT</name>
<keyword evidence="1" id="KW-1133">Transmembrane helix</keyword>
<reference evidence="3" key="1">
    <citation type="submission" date="2017-09" db="EMBL/GenBank/DDBJ databases">
        <authorList>
            <person name="Regsiter A."/>
            <person name="William W."/>
        </authorList>
    </citation>
    <scope>NUCLEOTIDE SEQUENCE [LARGE SCALE GENOMIC DNA]</scope>
    <source>
        <strain evidence="3">500-1</strain>
    </source>
</reference>
<protein>
    <submittedName>
        <fullName evidence="2">Uncharacterized protein</fullName>
    </submittedName>
</protein>
<proteinExistence type="predicted"/>
<feature type="transmembrane region" description="Helical" evidence="1">
    <location>
        <begin position="133"/>
        <end position="153"/>
    </location>
</feature>
<feature type="transmembrane region" description="Helical" evidence="1">
    <location>
        <begin position="99"/>
        <end position="121"/>
    </location>
</feature>
<sequence length="244" mass="27356">MISYTQIYKVLVLIMLAMKSNQVRAYLEVDPAMIPLGYSAVQSGAYSVFLGFFITSFFLALLDTGKLAILALSACLLVILHYPAMLFISAIVAGMAADIPVSLIAFLTFSILAFAMGLIQMKKESAWVTLSRINIWDCAVAAFLLLALSSVWISGLFGEHSIAFLNYYATFLYVVFAVMLVSIWQPKVLKFLPHLVFLWSILFTFLIVLFGYWQTGYLLTLIFHGVYAITYLSFMTKKRQAPLQ</sequence>
<feature type="transmembrane region" description="Helical" evidence="1">
    <location>
        <begin position="41"/>
        <end position="62"/>
    </location>
</feature>
<evidence type="ECO:0000313" key="2">
    <source>
        <dbReference type="EMBL" id="SOB59836.1"/>
    </source>
</evidence>
<keyword evidence="1" id="KW-0812">Transmembrane</keyword>
<feature type="transmembrane region" description="Helical" evidence="1">
    <location>
        <begin position="191"/>
        <end position="210"/>
    </location>
</feature>
<feature type="transmembrane region" description="Helical" evidence="1">
    <location>
        <begin position="69"/>
        <end position="93"/>
    </location>
</feature>
<evidence type="ECO:0000256" key="1">
    <source>
        <dbReference type="SAM" id="Phobius"/>
    </source>
</evidence>
<keyword evidence="1" id="KW-0472">Membrane</keyword>
<organism evidence="2 3">
    <name type="scientific">Pseudodesulfovibrio profundus</name>
    <dbReference type="NCBI Taxonomy" id="57320"/>
    <lineage>
        <taxon>Bacteria</taxon>
        <taxon>Pseudomonadati</taxon>
        <taxon>Thermodesulfobacteriota</taxon>
        <taxon>Desulfovibrionia</taxon>
        <taxon>Desulfovibrionales</taxon>
        <taxon>Desulfovibrionaceae</taxon>
    </lineage>
</organism>
<dbReference type="Proteomes" id="UP000219215">
    <property type="component" value="Chromosome DPRO"/>
</dbReference>
<dbReference type="KEGG" id="pprf:DPRO_2926"/>
<feature type="transmembrane region" description="Helical" evidence="1">
    <location>
        <begin position="165"/>
        <end position="184"/>
    </location>
</feature>
<dbReference type="EMBL" id="LT907975">
    <property type="protein sequence ID" value="SOB59836.1"/>
    <property type="molecule type" value="Genomic_DNA"/>
</dbReference>
<feature type="transmembrane region" description="Helical" evidence="1">
    <location>
        <begin position="216"/>
        <end position="234"/>
    </location>
</feature>
<evidence type="ECO:0000313" key="3">
    <source>
        <dbReference type="Proteomes" id="UP000219215"/>
    </source>
</evidence>
<accession>A0A2C8FB18</accession>
<dbReference type="AlphaFoldDB" id="A0A2C8FB18"/>
<keyword evidence="3" id="KW-1185">Reference proteome</keyword>
<gene>
    <name evidence="2" type="ORF">DPRO_2926</name>
</gene>